<evidence type="ECO:0000313" key="5">
    <source>
        <dbReference type="Proteomes" id="UP000785200"/>
    </source>
</evidence>
<evidence type="ECO:0000313" key="4">
    <source>
        <dbReference type="EMBL" id="KAG0645620.1"/>
    </source>
</evidence>
<dbReference type="CDD" id="cd05233">
    <property type="entry name" value="SDR_c"/>
    <property type="match status" value="1"/>
</dbReference>
<dbReference type="Proteomes" id="UP000785200">
    <property type="component" value="Unassembled WGS sequence"/>
</dbReference>
<evidence type="ECO:0000256" key="3">
    <source>
        <dbReference type="RuleBase" id="RU000363"/>
    </source>
</evidence>
<evidence type="ECO:0000256" key="1">
    <source>
        <dbReference type="ARBA" id="ARBA00006484"/>
    </source>
</evidence>
<dbReference type="PANTHER" id="PTHR42901:SF1">
    <property type="entry name" value="ALCOHOL DEHYDROGENASE"/>
    <property type="match status" value="1"/>
</dbReference>
<dbReference type="InterPro" id="IPR002347">
    <property type="entry name" value="SDR_fam"/>
</dbReference>
<gene>
    <name evidence="4" type="ORF">D0Z07_8584</name>
</gene>
<evidence type="ECO:0000256" key="2">
    <source>
        <dbReference type="ARBA" id="ARBA00023002"/>
    </source>
</evidence>
<dbReference type="FunFam" id="3.40.50.720:FF:000905">
    <property type="entry name" value="Oxidoreductase, short chain dehydrogenase/reductase family, putative"/>
    <property type="match status" value="1"/>
</dbReference>
<keyword evidence="5" id="KW-1185">Reference proteome</keyword>
<proteinExistence type="inferred from homology"/>
<dbReference type="PANTHER" id="PTHR42901">
    <property type="entry name" value="ALCOHOL DEHYDROGENASE"/>
    <property type="match status" value="1"/>
</dbReference>
<comment type="similarity">
    <text evidence="1 3">Belongs to the short-chain dehydrogenases/reductases (SDR) family.</text>
</comment>
<dbReference type="SUPFAM" id="SSF51735">
    <property type="entry name" value="NAD(P)-binding Rossmann-fold domains"/>
    <property type="match status" value="1"/>
</dbReference>
<dbReference type="EMBL" id="VNKQ01000018">
    <property type="protein sequence ID" value="KAG0645620.1"/>
    <property type="molecule type" value="Genomic_DNA"/>
</dbReference>
<dbReference type="InterPro" id="IPR036291">
    <property type="entry name" value="NAD(P)-bd_dom_sf"/>
</dbReference>
<dbReference type="Gene3D" id="3.40.50.720">
    <property type="entry name" value="NAD(P)-binding Rossmann-like Domain"/>
    <property type="match status" value="1"/>
</dbReference>
<reference evidence="4" key="1">
    <citation type="submission" date="2019-07" db="EMBL/GenBank/DDBJ databases">
        <title>Hyphodiscus hymeniophilus genome sequencing and assembly.</title>
        <authorList>
            <person name="Kramer G."/>
            <person name="Nodwell J."/>
        </authorList>
    </citation>
    <scope>NUCLEOTIDE SEQUENCE</scope>
    <source>
        <strain evidence="4">ATCC 34498</strain>
    </source>
</reference>
<protein>
    <submittedName>
        <fullName evidence="4">Citrinin synthesis mpl6</fullName>
    </submittedName>
</protein>
<dbReference type="Pfam" id="PF00106">
    <property type="entry name" value="adh_short"/>
    <property type="match status" value="1"/>
</dbReference>
<dbReference type="PRINTS" id="PR00081">
    <property type="entry name" value="GDHRDH"/>
</dbReference>
<accession>A0A9P6VDT7</accession>
<dbReference type="OrthoDB" id="1933717at2759"/>
<organism evidence="4 5">
    <name type="scientific">Hyphodiscus hymeniophilus</name>
    <dbReference type="NCBI Taxonomy" id="353542"/>
    <lineage>
        <taxon>Eukaryota</taxon>
        <taxon>Fungi</taxon>
        <taxon>Dikarya</taxon>
        <taxon>Ascomycota</taxon>
        <taxon>Pezizomycotina</taxon>
        <taxon>Leotiomycetes</taxon>
        <taxon>Helotiales</taxon>
        <taxon>Hyphodiscaceae</taxon>
        <taxon>Hyphodiscus</taxon>
    </lineage>
</organism>
<sequence length="285" mass="31017">MFAGFSFTSTTHHDTYPAIDSAKADLSGKYVFITGASKGVGRTTAISFARAGAEGIALGARSDCSNLEAELHSAAKEAGKKAPKVLAIKLDVLNKESVANAVKETEGAFGRLDILINNAGYLSGFAPIGDDDSDEWWMNWEVNIKGLYLVTKAFLPLLMKGGDKTIINLSSIGGLMIREGASGYQTTKFAVMRLTEFLMADHGKQGLLAYSIHPGGVLTELARKMPTQMHGDTPELAGDSMVSLVAQKREWLAGRYISVTWDLPELYSREQEIVKEDKLVMRMRF</sequence>
<dbReference type="AlphaFoldDB" id="A0A9P6VDT7"/>
<dbReference type="GO" id="GO:0016491">
    <property type="term" value="F:oxidoreductase activity"/>
    <property type="evidence" value="ECO:0007669"/>
    <property type="project" value="UniProtKB-KW"/>
</dbReference>
<keyword evidence="2" id="KW-0560">Oxidoreductase</keyword>
<comment type="caution">
    <text evidence="4">The sequence shown here is derived from an EMBL/GenBank/DDBJ whole genome shotgun (WGS) entry which is preliminary data.</text>
</comment>
<name>A0A9P6VDT7_9HELO</name>
<dbReference type="PRINTS" id="PR00080">
    <property type="entry name" value="SDRFAMILY"/>
</dbReference>